<dbReference type="GO" id="GO:0006281">
    <property type="term" value="P:DNA repair"/>
    <property type="evidence" value="ECO:0007669"/>
    <property type="project" value="InterPro"/>
</dbReference>
<dbReference type="InterPro" id="IPR013882">
    <property type="entry name" value="Ctp1_C"/>
</dbReference>
<evidence type="ECO:0000256" key="3">
    <source>
        <dbReference type="ARBA" id="ARBA00023242"/>
    </source>
</evidence>
<proteinExistence type="predicted"/>
<evidence type="ECO:0000256" key="4">
    <source>
        <dbReference type="SAM" id="MobiDB-lite"/>
    </source>
</evidence>
<name>A0A4V3SAJ8_9HYME</name>
<dbReference type="GO" id="GO:0005634">
    <property type="term" value="C:nucleus"/>
    <property type="evidence" value="ECO:0007669"/>
    <property type="project" value="UniProtKB-SubCell"/>
</dbReference>
<keyword evidence="2" id="KW-0227">DNA damage</keyword>
<dbReference type="AlphaFoldDB" id="A0A4V3SAJ8"/>
<protein>
    <recommendedName>
        <fullName evidence="5">DNA endonuclease activator Ctp1 C-terminal domain-containing protein</fullName>
    </recommendedName>
</protein>
<accession>A0A4V3SAJ8</accession>
<comment type="caution">
    <text evidence="6">The sequence shown here is derived from an EMBL/GenBank/DDBJ whole genome shotgun (WGS) entry which is preliminary data.</text>
</comment>
<gene>
    <name evidence="6" type="ORF">DBV15_12305</name>
</gene>
<evidence type="ECO:0000256" key="2">
    <source>
        <dbReference type="ARBA" id="ARBA00022763"/>
    </source>
</evidence>
<evidence type="ECO:0000259" key="5">
    <source>
        <dbReference type="Pfam" id="PF08573"/>
    </source>
</evidence>
<comment type="subcellular location">
    <subcellularLocation>
        <location evidence="1">Nucleus</location>
    </subcellularLocation>
</comment>
<dbReference type="STRING" id="300112.A0A4V3SAJ8"/>
<feature type="compositionally biased region" description="Polar residues" evidence="4">
    <location>
        <begin position="38"/>
        <end position="48"/>
    </location>
</feature>
<feature type="domain" description="DNA endonuclease activator Ctp1 C-terminal" evidence="5">
    <location>
        <begin position="187"/>
        <end position="248"/>
    </location>
</feature>
<keyword evidence="3" id="KW-0539">Nucleus</keyword>
<evidence type="ECO:0000313" key="7">
    <source>
        <dbReference type="Proteomes" id="UP000310200"/>
    </source>
</evidence>
<evidence type="ECO:0000313" key="6">
    <source>
        <dbReference type="EMBL" id="TGZ49354.1"/>
    </source>
</evidence>
<reference evidence="6 7" key="1">
    <citation type="journal article" date="2019" name="Philos. Trans. R. Soc. Lond., B, Biol. Sci.">
        <title>Ant behaviour and brain gene expression of defending hosts depend on the ecological success of the intruding social parasite.</title>
        <authorList>
            <person name="Kaur R."/>
            <person name="Stoldt M."/>
            <person name="Jongepier E."/>
            <person name="Feldmeyer B."/>
            <person name="Menzel F."/>
            <person name="Bornberg-Bauer E."/>
            <person name="Foitzik S."/>
        </authorList>
    </citation>
    <scope>NUCLEOTIDE SEQUENCE [LARGE SCALE GENOMIC DNA]</scope>
    <source>
        <tissue evidence="6">Whole body</tissue>
    </source>
</reference>
<dbReference type="EMBL" id="QBLH01002153">
    <property type="protein sequence ID" value="TGZ49354.1"/>
    <property type="molecule type" value="Genomic_DNA"/>
</dbReference>
<feature type="region of interest" description="Disordered" evidence="4">
    <location>
        <begin position="32"/>
        <end position="58"/>
    </location>
</feature>
<keyword evidence="7" id="KW-1185">Reference proteome</keyword>
<sequence>MNNAIVKESNSMSLLEVDSDTEASLLNAYKSLPKSTDENNQSESSSIFSLRKRPKQYRPNATENATVTENSATTLVNKTALAHFNSKIFEDVIYPSPMQRSNASKIKQCLKLKRKIPDNINISCLSPIKMHSKTDIQIKKPIKTNLFICLQSKLQTYYMNNLKDDTENKPPKKKMLLDKFNVWSKRKNISKQFNMQYKGDRAKLNGQDCWECREYYKSLSFSKEELQKRKNQCSRHRHKYERPNTPEGIVFGIRSFPKHQALINKYLLYRSDFERYVVQKFQHIETMSNTVQPEEEQKKIDIFQDLLLKNENNLQAMERKLGNNASYQNE</sequence>
<organism evidence="6 7">
    <name type="scientific">Temnothorax longispinosus</name>
    <dbReference type="NCBI Taxonomy" id="300112"/>
    <lineage>
        <taxon>Eukaryota</taxon>
        <taxon>Metazoa</taxon>
        <taxon>Ecdysozoa</taxon>
        <taxon>Arthropoda</taxon>
        <taxon>Hexapoda</taxon>
        <taxon>Insecta</taxon>
        <taxon>Pterygota</taxon>
        <taxon>Neoptera</taxon>
        <taxon>Endopterygota</taxon>
        <taxon>Hymenoptera</taxon>
        <taxon>Apocrita</taxon>
        <taxon>Aculeata</taxon>
        <taxon>Formicoidea</taxon>
        <taxon>Formicidae</taxon>
        <taxon>Myrmicinae</taxon>
        <taxon>Temnothorax</taxon>
    </lineage>
</organism>
<dbReference type="Proteomes" id="UP000310200">
    <property type="component" value="Unassembled WGS sequence"/>
</dbReference>
<evidence type="ECO:0000256" key="1">
    <source>
        <dbReference type="ARBA" id="ARBA00004123"/>
    </source>
</evidence>
<feature type="non-terminal residue" evidence="6">
    <location>
        <position position="330"/>
    </location>
</feature>
<dbReference type="Pfam" id="PF08573">
    <property type="entry name" value="SAE2"/>
    <property type="match status" value="1"/>
</dbReference>